<evidence type="ECO:0000256" key="1">
    <source>
        <dbReference type="SAM" id="MobiDB-lite"/>
    </source>
</evidence>
<name>A0ABR3MEF1_9TELE</name>
<comment type="caution">
    <text evidence="2">The sequence shown here is derived from an EMBL/GenBank/DDBJ whole genome shotgun (WGS) entry which is preliminary data.</text>
</comment>
<accession>A0ABR3MEF1</accession>
<protein>
    <submittedName>
        <fullName evidence="2">Uncharacterized protein</fullName>
    </submittedName>
</protein>
<reference evidence="2 3" key="1">
    <citation type="submission" date="2023-09" db="EMBL/GenBank/DDBJ databases">
        <authorList>
            <person name="Wang M."/>
        </authorList>
    </citation>
    <scope>NUCLEOTIDE SEQUENCE [LARGE SCALE GENOMIC DNA]</scope>
    <source>
        <strain evidence="2">GT-2023</strain>
        <tissue evidence="2">Liver</tissue>
    </source>
</reference>
<proteinExistence type="predicted"/>
<dbReference type="Proteomes" id="UP001558613">
    <property type="component" value="Unassembled WGS sequence"/>
</dbReference>
<dbReference type="EMBL" id="JAYMGO010000013">
    <property type="protein sequence ID" value="KAL1263465.1"/>
    <property type="molecule type" value="Genomic_DNA"/>
</dbReference>
<feature type="region of interest" description="Disordered" evidence="1">
    <location>
        <begin position="156"/>
        <end position="179"/>
    </location>
</feature>
<evidence type="ECO:0000313" key="2">
    <source>
        <dbReference type="EMBL" id="KAL1263465.1"/>
    </source>
</evidence>
<evidence type="ECO:0000313" key="3">
    <source>
        <dbReference type="Proteomes" id="UP001558613"/>
    </source>
</evidence>
<keyword evidence="3" id="KW-1185">Reference proteome</keyword>
<sequence>MPTTTLQVGHPDITICRDSSYSHNPANGIGPEVVAEYVKGCLILLSIPTSKPKPQSHAAAQRSHISLVRPANRLGRTPSQINEGQQVWHLRTTFAFAQQRLQNSAEGQKAYCDRKVSHKELDVGDKIWYYHYAQPFQTTYHRLSKKFQTLPCRISDQAEPGTERTSSQMGPLQPDQETCGCKDKQRLF</sequence>
<gene>
    <name evidence="2" type="ORF">QQF64_006204</name>
</gene>
<organism evidence="2 3">
    <name type="scientific">Cirrhinus molitorella</name>
    <name type="common">mud carp</name>
    <dbReference type="NCBI Taxonomy" id="172907"/>
    <lineage>
        <taxon>Eukaryota</taxon>
        <taxon>Metazoa</taxon>
        <taxon>Chordata</taxon>
        <taxon>Craniata</taxon>
        <taxon>Vertebrata</taxon>
        <taxon>Euteleostomi</taxon>
        <taxon>Actinopterygii</taxon>
        <taxon>Neopterygii</taxon>
        <taxon>Teleostei</taxon>
        <taxon>Ostariophysi</taxon>
        <taxon>Cypriniformes</taxon>
        <taxon>Cyprinidae</taxon>
        <taxon>Labeoninae</taxon>
        <taxon>Labeonini</taxon>
        <taxon>Cirrhinus</taxon>
    </lineage>
</organism>